<dbReference type="Gene3D" id="1.20.80.10">
    <property type="match status" value="1"/>
</dbReference>
<comment type="caution">
    <text evidence="5">The sequence shown here is derived from an EMBL/GenBank/DDBJ whole genome shotgun (WGS) entry which is preliminary data.</text>
</comment>
<proteinExistence type="inferred from homology"/>
<keyword evidence="6" id="KW-1185">Reference proteome</keyword>
<dbReference type="InterPro" id="IPR035984">
    <property type="entry name" value="Acyl-CoA-binding_sf"/>
</dbReference>
<dbReference type="SUPFAM" id="SSF47027">
    <property type="entry name" value="Acyl-CoA binding protein"/>
    <property type="match status" value="1"/>
</dbReference>
<dbReference type="GO" id="GO:0006631">
    <property type="term" value="P:fatty acid metabolic process"/>
    <property type="evidence" value="ECO:0007669"/>
    <property type="project" value="TreeGrafter"/>
</dbReference>
<dbReference type="PANTHER" id="PTHR23310:SF62">
    <property type="entry name" value="ACYL-COA BINDING PROTEIN 1, ISOFORM A"/>
    <property type="match status" value="1"/>
</dbReference>
<sequence length="113" mass="12790">MGLEDESQKMSPAVVETKEIPDSVNHADKLEEEFQKAVQEAKDIPDSIDHMDKLTLYGLFKTATVGKCNIEDPGMLNITANAKYRAWKLFEGKTKDEAKAEYITKITQIREDL</sequence>
<dbReference type="InterPro" id="IPR014352">
    <property type="entry name" value="FERM/acyl-CoA-bd_prot_sf"/>
</dbReference>
<evidence type="ECO:0000256" key="3">
    <source>
        <dbReference type="SAM" id="MobiDB-lite"/>
    </source>
</evidence>
<evidence type="ECO:0000256" key="2">
    <source>
        <dbReference type="ARBA" id="ARBA00023121"/>
    </source>
</evidence>
<keyword evidence="2" id="KW-0446">Lipid-binding</keyword>
<dbReference type="Pfam" id="PF00887">
    <property type="entry name" value="ACBP"/>
    <property type="match status" value="1"/>
</dbReference>
<dbReference type="PROSITE" id="PS51228">
    <property type="entry name" value="ACB_2"/>
    <property type="match status" value="1"/>
</dbReference>
<comment type="similarity">
    <text evidence="1">Belongs to the ACBP family.</text>
</comment>
<gene>
    <name evidence="5" type="ORF">KC19_10G159400</name>
</gene>
<evidence type="ECO:0000259" key="4">
    <source>
        <dbReference type="PROSITE" id="PS51228"/>
    </source>
</evidence>
<feature type="domain" description="ACB" evidence="4">
    <location>
        <begin position="30"/>
        <end position="113"/>
    </location>
</feature>
<dbReference type="EMBL" id="CM026431">
    <property type="protein sequence ID" value="KAG0560171.1"/>
    <property type="molecule type" value="Genomic_DNA"/>
</dbReference>
<organism evidence="5 6">
    <name type="scientific">Ceratodon purpureus</name>
    <name type="common">Fire moss</name>
    <name type="synonym">Dicranum purpureum</name>
    <dbReference type="NCBI Taxonomy" id="3225"/>
    <lineage>
        <taxon>Eukaryota</taxon>
        <taxon>Viridiplantae</taxon>
        <taxon>Streptophyta</taxon>
        <taxon>Embryophyta</taxon>
        <taxon>Bryophyta</taxon>
        <taxon>Bryophytina</taxon>
        <taxon>Bryopsida</taxon>
        <taxon>Dicranidae</taxon>
        <taxon>Pseudoditrichales</taxon>
        <taxon>Ditrichaceae</taxon>
        <taxon>Ceratodon</taxon>
    </lineage>
</organism>
<dbReference type="Proteomes" id="UP000822688">
    <property type="component" value="Chromosome 10"/>
</dbReference>
<evidence type="ECO:0000313" key="6">
    <source>
        <dbReference type="Proteomes" id="UP000822688"/>
    </source>
</evidence>
<dbReference type="PRINTS" id="PR00689">
    <property type="entry name" value="ACOABINDINGP"/>
</dbReference>
<reference evidence="5" key="1">
    <citation type="submission" date="2020-06" db="EMBL/GenBank/DDBJ databases">
        <title>WGS assembly of Ceratodon purpureus strain R40.</title>
        <authorList>
            <person name="Carey S.B."/>
            <person name="Jenkins J."/>
            <person name="Shu S."/>
            <person name="Lovell J.T."/>
            <person name="Sreedasyam A."/>
            <person name="Maumus F."/>
            <person name="Tiley G.P."/>
            <person name="Fernandez-Pozo N."/>
            <person name="Barry K."/>
            <person name="Chen C."/>
            <person name="Wang M."/>
            <person name="Lipzen A."/>
            <person name="Daum C."/>
            <person name="Saski C.A."/>
            <person name="Payton A.C."/>
            <person name="Mcbreen J.C."/>
            <person name="Conrad R.E."/>
            <person name="Kollar L.M."/>
            <person name="Olsson S."/>
            <person name="Huttunen S."/>
            <person name="Landis J.B."/>
            <person name="Wickett N.J."/>
            <person name="Johnson M.G."/>
            <person name="Rensing S.A."/>
            <person name="Grimwood J."/>
            <person name="Schmutz J."/>
            <person name="Mcdaniel S.F."/>
        </authorList>
    </citation>
    <scope>NUCLEOTIDE SEQUENCE</scope>
    <source>
        <strain evidence="5">R40</strain>
    </source>
</reference>
<dbReference type="GO" id="GO:0000062">
    <property type="term" value="F:fatty-acyl-CoA binding"/>
    <property type="evidence" value="ECO:0007669"/>
    <property type="project" value="InterPro"/>
</dbReference>
<dbReference type="PANTHER" id="PTHR23310">
    <property type="entry name" value="ACYL-COA-BINDING PROTEIN, ACBP"/>
    <property type="match status" value="1"/>
</dbReference>
<name>A0A8T0GKW2_CERPU</name>
<dbReference type="InterPro" id="IPR000582">
    <property type="entry name" value="Acyl-CoA-binding_protein"/>
</dbReference>
<dbReference type="AlphaFoldDB" id="A0A8T0GKW2"/>
<evidence type="ECO:0000256" key="1">
    <source>
        <dbReference type="ARBA" id="ARBA00005567"/>
    </source>
</evidence>
<feature type="region of interest" description="Disordered" evidence="3">
    <location>
        <begin position="1"/>
        <end position="20"/>
    </location>
</feature>
<protein>
    <recommendedName>
        <fullName evidence="4">ACB domain-containing protein</fullName>
    </recommendedName>
</protein>
<accession>A0A8T0GKW2</accession>
<evidence type="ECO:0000313" key="5">
    <source>
        <dbReference type="EMBL" id="KAG0560171.1"/>
    </source>
</evidence>